<evidence type="ECO:0000256" key="1">
    <source>
        <dbReference type="ARBA" id="ARBA00038240"/>
    </source>
</evidence>
<comment type="caution">
    <text evidence="3">The sequence shown here is derived from an EMBL/GenBank/DDBJ whole genome shotgun (WGS) entry which is preliminary data.</text>
</comment>
<evidence type="ECO:0000313" key="3">
    <source>
        <dbReference type="EMBL" id="GGJ37506.1"/>
    </source>
</evidence>
<evidence type="ECO:0000259" key="2">
    <source>
        <dbReference type="Pfam" id="PF01636"/>
    </source>
</evidence>
<feature type="domain" description="Aminoglycoside phosphotransferase" evidence="2">
    <location>
        <begin position="37"/>
        <end position="276"/>
    </location>
</feature>
<comment type="similarity">
    <text evidence="1">Belongs to the pseudomonas-type ThrB family.</text>
</comment>
<name>A0ABQ2D002_9DEIO</name>
<dbReference type="RefSeq" id="WP_189002980.1">
    <property type="nucleotide sequence ID" value="NZ_BMOD01000008.1"/>
</dbReference>
<evidence type="ECO:0000313" key="4">
    <source>
        <dbReference type="Proteomes" id="UP000632222"/>
    </source>
</evidence>
<dbReference type="InterPro" id="IPR011009">
    <property type="entry name" value="Kinase-like_dom_sf"/>
</dbReference>
<dbReference type="InterPro" id="IPR002575">
    <property type="entry name" value="Aminoglycoside_PTrfase"/>
</dbReference>
<dbReference type="Proteomes" id="UP000632222">
    <property type="component" value="Unassembled WGS sequence"/>
</dbReference>
<dbReference type="Gene3D" id="3.30.200.20">
    <property type="entry name" value="Phosphorylase Kinase, domain 1"/>
    <property type="match status" value="1"/>
</dbReference>
<dbReference type="SUPFAM" id="SSF56112">
    <property type="entry name" value="Protein kinase-like (PK-like)"/>
    <property type="match status" value="1"/>
</dbReference>
<organism evidence="3 4">
    <name type="scientific">Deinococcus roseus</name>
    <dbReference type="NCBI Taxonomy" id="392414"/>
    <lineage>
        <taxon>Bacteria</taxon>
        <taxon>Thermotogati</taxon>
        <taxon>Deinococcota</taxon>
        <taxon>Deinococci</taxon>
        <taxon>Deinococcales</taxon>
        <taxon>Deinococcaceae</taxon>
        <taxon>Deinococcus</taxon>
    </lineage>
</organism>
<dbReference type="PANTHER" id="PTHR21064:SF6">
    <property type="entry name" value="AMINOGLYCOSIDE PHOSPHOTRANSFERASE DOMAIN-CONTAINING PROTEIN"/>
    <property type="match status" value="1"/>
</dbReference>
<accession>A0ABQ2D002</accession>
<gene>
    <name evidence="3" type="ORF">GCM10008938_24540</name>
</gene>
<sequence>MTEFSQLSGKAQIHRLRKVAFEALGAYPFEVKKLSTLNHGFNTTFRVDDTAGHKYALRINVNSRRTTENVQAEMAWLEALAADTDIPVVKPIRTSAGPILQMLEVPGFADPLPSALFEWIPGPLLGDRLSRNGVSLVHQLGQVTAKLHQHASGWTLPAGCALPTTTSIYLGDQIVLFGEVGAAHLSAEQQDLFQNAADLAQGTLDRIYQQENQPFPIHTDLHSHNLKVWRGDLQVFDFDDCALGHPVQDVANAIYYLNGFKERDAYQEAFQQGYAEVLPWTFQDSDIEVLMAGRGLLLANDVLVNLNPEVRKYIPEFLNKTTRRMTHWLEQGTYRNPAQETYPQ</sequence>
<reference evidence="4" key="1">
    <citation type="journal article" date="2019" name="Int. J. Syst. Evol. Microbiol.">
        <title>The Global Catalogue of Microorganisms (GCM) 10K type strain sequencing project: providing services to taxonomists for standard genome sequencing and annotation.</title>
        <authorList>
            <consortium name="The Broad Institute Genomics Platform"/>
            <consortium name="The Broad Institute Genome Sequencing Center for Infectious Disease"/>
            <person name="Wu L."/>
            <person name="Ma J."/>
        </authorList>
    </citation>
    <scope>NUCLEOTIDE SEQUENCE [LARGE SCALE GENOMIC DNA]</scope>
    <source>
        <strain evidence="4">JCM 14370</strain>
    </source>
</reference>
<protein>
    <submittedName>
        <fullName evidence="3">Aminoglycoside phosphotransferase</fullName>
    </submittedName>
</protein>
<proteinExistence type="inferred from homology"/>
<dbReference type="InterPro" id="IPR050249">
    <property type="entry name" value="Pseudomonas-type_ThrB"/>
</dbReference>
<dbReference type="Pfam" id="PF01636">
    <property type="entry name" value="APH"/>
    <property type="match status" value="1"/>
</dbReference>
<dbReference type="EMBL" id="BMOD01000008">
    <property type="protein sequence ID" value="GGJ37506.1"/>
    <property type="molecule type" value="Genomic_DNA"/>
</dbReference>
<keyword evidence="4" id="KW-1185">Reference proteome</keyword>
<dbReference type="PANTHER" id="PTHR21064">
    <property type="entry name" value="AMINOGLYCOSIDE PHOSPHOTRANSFERASE DOMAIN-CONTAINING PROTEIN-RELATED"/>
    <property type="match status" value="1"/>
</dbReference>
<dbReference type="Gene3D" id="3.90.1200.10">
    <property type="match status" value="1"/>
</dbReference>